<proteinExistence type="inferred from homology"/>
<dbReference type="InterPro" id="IPR036388">
    <property type="entry name" value="WH-like_DNA-bd_sf"/>
</dbReference>
<gene>
    <name evidence="8" type="primary">sigR_9</name>
    <name evidence="8" type="ORF">SDC9_109785</name>
</gene>
<evidence type="ECO:0000256" key="2">
    <source>
        <dbReference type="ARBA" id="ARBA00023015"/>
    </source>
</evidence>
<dbReference type="GO" id="GO:0003677">
    <property type="term" value="F:DNA binding"/>
    <property type="evidence" value="ECO:0007669"/>
    <property type="project" value="UniProtKB-KW"/>
</dbReference>
<dbReference type="InterPro" id="IPR013249">
    <property type="entry name" value="RNA_pol_sigma70_r4_t2"/>
</dbReference>
<accession>A0A645BC64</accession>
<protein>
    <submittedName>
        <fullName evidence="8">ECF RNA polymerase sigma factor SigR</fullName>
    </submittedName>
</protein>
<dbReference type="EMBL" id="VSSQ01019112">
    <property type="protein sequence ID" value="MPM62907.1"/>
    <property type="molecule type" value="Genomic_DNA"/>
</dbReference>
<dbReference type="SUPFAM" id="SSF88946">
    <property type="entry name" value="Sigma2 domain of RNA polymerase sigma factors"/>
    <property type="match status" value="1"/>
</dbReference>
<evidence type="ECO:0000256" key="3">
    <source>
        <dbReference type="ARBA" id="ARBA00023082"/>
    </source>
</evidence>
<dbReference type="GO" id="GO:0016987">
    <property type="term" value="F:sigma factor activity"/>
    <property type="evidence" value="ECO:0007669"/>
    <property type="project" value="UniProtKB-KW"/>
</dbReference>
<dbReference type="InterPro" id="IPR013325">
    <property type="entry name" value="RNA_pol_sigma_r2"/>
</dbReference>
<organism evidence="8">
    <name type="scientific">bioreactor metagenome</name>
    <dbReference type="NCBI Taxonomy" id="1076179"/>
    <lineage>
        <taxon>unclassified sequences</taxon>
        <taxon>metagenomes</taxon>
        <taxon>ecological metagenomes</taxon>
    </lineage>
</organism>
<dbReference type="InterPro" id="IPR007627">
    <property type="entry name" value="RNA_pol_sigma70_r2"/>
</dbReference>
<keyword evidence="3" id="KW-0731">Sigma factor</keyword>
<keyword evidence="2" id="KW-0805">Transcription regulation</keyword>
<dbReference type="NCBIfam" id="TIGR02937">
    <property type="entry name" value="sigma70-ECF"/>
    <property type="match status" value="1"/>
</dbReference>
<keyword evidence="4" id="KW-0238">DNA-binding</keyword>
<reference evidence="8" key="1">
    <citation type="submission" date="2019-08" db="EMBL/GenBank/DDBJ databases">
        <authorList>
            <person name="Kucharzyk K."/>
            <person name="Murdoch R.W."/>
            <person name="Higgins S."/>
            <person name="Loffler F."/>
        </authorList>
    </citation>
    <scope>NUCLEOTIDE SEQUENCE</scope>
</reference>
<dbReference type="SUPFAM" id="SSF88659">
    <property type="entry name" value="Sigma3 and sigma4 domains of RNA polymerase sigma factors"/>
    <property type="match status" value="1"/>
</dbReference>
<dbReference type="Gene3D" id="1.10.1740.10">
    <property type="match status" value="1"/>
</dbReference>
<comment type="caution">
    <text evidence="8">The sequence shown here is derived from an EMBL/GenBank/DDBJ whole genome shotgun (WGS) entry which is preliminary data.</text>
</comment>
<dbReference type="Pfam" id="PF08281">
    <property type="entry name" value="Sigma70_r4_2"/>
    <property type="match status" value="1"/>
</dbReference>
<dbReference type="Gene3D" id="1.10.10.10">
    <property type="entry name" value="Winged helix-like DNA-binding domain superfamily/Winged helix DNA-binding domain"/>
    <property type="match status" value="1"/>
</dbReference>
<dbReference type="Pfam" id="PF04542">
    <property type="entry name" value="Sigma70_r2"/>
    <property type="match status" value="1"/>
</dbReference>
<sequence length="181" mass="21427">MITFFKKSDKSRREWEEKVYDECHKRLYNTSLRIVGDPMDAEEVMHDTLIKYFSGNYEFENDQQRNAWLTKVCVRASIDRLRKNKSIDNLGQHVKEESMLDNTNYDASKEKELHLTVEKVKKALEGLSAGYRTILSLYLFEGYDYQEIAEITSIQESTVRSQFIRGKARLQQILEEQNIKR</sequence>
<feature type="domain" description="RNA polymerase sigma factor 70 region 4 type 2" evidence="7">
    <location>
        <begin position="119"/>
        <end position="170"/>
    </location>
</feature>
<evidence type="ECO:0000259" key="6">
    <source>
        <dbReference type="Pfam" id="PF04542"/>
    </source>
</evidence>
<dbReference type="InterPro" id="IPR013324">
    <property type="entry name" value="RNA_pol_sigma_r3/r4-like"/>
</dbReference>
<evidence type="ECO:0000259" key="7">
    <source>
        <dbReference type="Pfam" id="PF08281"/>
    </source>
</evidence>
<dbReference type="CDD" id="cd06171">
    <property type="entry name" value="Sigma70_r4"/>
    <property type="match status" value="1"/>
</dbReference>
<dbReference type="AlphaFoldDB" id="A0A645BC64"/>
<dbReference type="PANTHER" id="PTHR43133">
    <property type="entry name" value="RNA POLYMERASE ECF-TYPE SIGMA FACTO"/>
    <property type="match status" value="1"/>
</dbReference>
<feature type="domain" description="RNA polymerase sigma-70 region 2" evidence="6">
    <location>
        <begin position="20"/>
        <end position="85"/>
    </location>
</feature>
<evidence type="ECO:0000256" key="5">
    <source>
        <dbReference type="ARBA" id="ARBA00023163"/>
    </source>
</evidence>
<dbReference type="PANTHER" id="PTHR43133:SF8">
    <property type="entry name" value="RNA POLYMERASE SIGMA FACTOR HI_1459-RELATED"/>
    <property type="match status" value="1"/>
</dbReference>
<evidence type="ECO:0000256" key="4">
    <source>
        <dbReference type="ARBA" id="ARBA00023125"/>
    </source>
</evidence>
<comment type="similarity">
    <text evidence="1">Belongs to the sigma-70 factor family. ECF subfamily.</text>
</comment>
<evidence type="ECO:0000313" key="8">
    <source>
        <dbReference type="EMBL" id="MPM62907.1"/>
    </source>
</evidence>
<dbReference type="GO" id="GO:0006352">
    <property type="term" value="P:DNA-templated transcription initiation"/>
    <property type="evidence" value="ECO:0007669"/>
    <property type="project" value="InterPro"/>
</dbReference>
<keyword evidence="5" id="KW-0804">Transcription</keyword>
<dbReference type="InterPro" id="IPR039425">
    <property type="entry name" value="RNA_pol_sigma-70-like"/>
</dbReference>
<name>A0A645BC64_9ZZZZ</name>
<dbReference type="InterPro" id="IPR014284">
    <property type="entry name" value="RNA_pol_sigma-70_dom"/>
</dbReference>
<evidence type="ECO:0000256" key="1">
    <source>
        <dbReference type="ARBA" id="ARBA00010641"/>
    </source>
</evidence>